<sequence length="1178" mass="130601">MAYSVVWPSQSAFYPVGNTTPISLLQHTPPEDDVSILLLGCGDPRSILYTLDARRTKLGTASGKFDFTCCDIEPAILARNVLLLTLIADGKHLKEESVVWNMFYHFLLDKPSLQIIITQCEKLVDLSVSLDAWNASIYARFLDIGNTFTLNELRRHWSLYLEVKSYTFSRRKQRKEQVASAMKKVLDGQINFDDLNVSRSAGPAYGHATLTSFETSKAFWKTGTTFASQQDIDAATEVNPTFMYTSGREGFATYPGLNPLAAFHLAPVFAFESSGSRALPLNKVYEGPRAQFSAWCESFYACTQDSANPAVIRVVVADALAFCEALQIAAVKGDPATHPRVSTWRAPLLALDGKGYATGTAPLKFDVIDTSDLVDTLGALNVVLATTPLLKQTPSAALHTETLQIHSKDPVAACLDCLCGDMASLSVLLDITPVPFLAGYTTISNAHELMSYYVRPKNTQFHERLVWKAPSQLTLGTSRPVSADPQQLASLLYSVYSKMFAHEDLANFFKMHDAGELDRIPYTRLTFALLIRALATRVHVDWALVVKHLEELLPSTGTAIWMNSIQEVLTYLHLFGVHSADGFAEGNRRRLHEKPSGPFKTWATVPPVVCVAFEVPRARLRVFDSLPTASIFLYVHFVHWQNTHSFFSFDAAFGTLKVAGAGERARGVITEDARGSAGSAPLVVSVCVPAWILVEAFARTSVRFAVTTTSATSSLTQELGPVCIADEMLLSDARVHVLCERPTVAGERAAVPYLPPTMKPGDQAAVALAMEKDKVTKMTRRVDVVEAQAKTALAKRDTPVKVEQAGACEVFLRIGSETPKKIGFPFSVDATQAKLRVARQSSYVEIVMPPSIMFKPDASIDYRFPLVMHKNRPIPWAFHRVNLERLPLFKTVGVPEKRIRWLENHLWFSFSDREKRTKHMEPLTQMKDLLKNIIEATAQKEDEQAAVFVLKPPEPAKIDTVIFVTCLRFDLSANTIVADAFVLNLDDSTGAQVVFLQKLPNVCYVDVTLEEMTAWKLLLPSLVERCRTWAHQPSCAYVAHGSAPLDVKTGAPPLCACGHGTPSLSPEFCLRPAWYPFVPLVTRVALSPLFAATFLEPAGTHLEQTRDMSVEEMRSLAARARRERDPTTKVELPRCAACRAVLRPEKQMVCSRCKKVFYCSRDCQTKHWSEHKQSCKSA</sequence>
<accession>A0A9P3FZQ4</accession>
<keyword evidence="2 4" id="KW-0863">Zinc-finger</keyword>
<dbReference type="GO" id="GO:0000981">
    <property type="term" value="F:DNA-binding transcription factor activity, RNA polymerase II-specific"/>
    <property type="evidence" value="ECO:0007669"/>
    <property type="project" value="TreeGrafter"/>
</dbReference>
<dbReference type="InterPro" id="IPR002893">
    <property type="entry name" value="Znf_MYND"/>
</dbReference>
<protein>
    <submittedName>
        <fullName evidence="6">DUF4470 and zf-MYND domain-containing protein</fullName>
    </submittedName>
</protein>
<organism evidence="6 7">
    <name type="scientific">Phanerochaete sordida</name>
    <dbReference type="NCBI Taxonomy" id="48140"/>
    <lineage>
        <taxon>Eukaryota</taxon>
        <taxon>Fungi</taxon>
        <taxon>Dikarya</taxon>
        <taxon>Basidiomycota</taxon>
        <taxon>Agaricomycotina</taxon>
        <taxon>Agaricomycetes</taxon>
        <taxon>Polyporales</taxon>
        <taxon>Phanerochaetaceae</taxon>
        <taxon>Phanerochaete</taxon>
    </lineage>
</organism>
<keyword evidence="7" id="KW-1185">Reference proteome</keyword>
<keyword evidence="1" id="KW-0479">Metal-binding</keyword>
<reference evidence="6 7" key="1">
    <citation type="submission" date="2021-08" db="EMBL/GenBank/DDBJ databases">
        <title>Draft Genome Sequence of Phanerochaete sordida strain YK-624.</title>
        <authorList>
            <person name="Mori T."/>
            <person name="Dohra H."/>
            <person name="Suzuki T."/>
            <person name="Kawagishi H."/>
            <person name="Hirai H."/>
        </authorList>
    </citation>
    <scope>NUCLEOTIDE SEQUENCE [LARGE SCALE GENOMIC DNA]</scope>
    <source>
        <strain evidence="6 7">YK-624</strain>
    </source>
</reference>
<gene>
    <name evidence="6" type="ORF">PsYK624_011870</name>
</gene>
<feature type="domain" description="MYND-type" evidence="5">
    <location>
        <begin position="1135"/>
        <end position="1175"/>
    </location>
</feature>
<dbReference type="Pfam" id="PF14737">
    <property type="entry name" value="DUF4470"/>
    <property type="match status" value="1"/>
</dbReference>
<dbReference type="PROSITE" id="PS01360">
    <property type="entry name" value="ZF_MYND_1"/>
    <property type="match status" value="1"/>
</dbReference>
<dbReference type="InterPro" id="IPR027974">
    <property type="entry name" value="DUF4470"/>
</dbReference>
<evidence type="ECO:0000313" key="7">
    <source>
        <dbReference type="Proteomes" id="UP000703269"/>
    </source>
</evidence>
<dbReference type="Gene3D" id="6.10.140.2220">
    <property type="match status" value="1"/>
</dbReference>
<dbReference type="InterPro" id="IPR024119">
    <property type="entry name" value="TF_DEAF-1"/>
</dbReference>
<dbReference type="PANTHER" id="PTHR10237:SF14">
    <property type="entry name" value="MYND-TYPE DOMAIN-CONTAINING PROTEIN"/>
    <property type="match status" value="1"/>
</dbReference>
<evidence type="ECO:0000259" key="5">
    <source>
        <dbReference type="PROSITE" id="PS50865"/>
    </source>
</evidence>
<proteinExistence type="predicted"/>
<name>A0A9P3FZQ4_9APHY</name>
<dbReference type="EMBL" id="BPQB01000002">
    <property type="protein sequence ID" value="GJE85110.1"/>
    <property type="molecule type" value="Genomic_DNA"/>
</dbReference>
<dbReference type="OrthoDB" id="432970at2759"/>
<evidence type="ECO:0000313" key="6">
    <source>
        <dbReference type="EMBL" id="GJE85110.1"/>
    </source>
</evidence>
<keyword evidence="3" id="KW-0862">Zinc</keyword>
<comment type="caution">
    <text evidence="6">The sequence shown here is derived from an EMBL/GenBank/DDBJ whole genome shotgun (WGS) entry which is preliminary data.</text>
</comment>
<dbReference type="Pfam" id="PF01753">
    <property type="entry name" value="zf-MYND"/>
    <property type="match status" value="1"/>
</dbReference>
<dbReference type="PROSITE" id="PS50865">
    <property type="entry name" value="ZF_MYND_2"/>
    <property type="match status" value="1"/>
</dbReference>
<evidence type="ECO:0000256" key="4">
    <source>
        <dbReference type="PROSITE-ProRule" id="PRU00134"/>
    </source>
</evidence>
<dbReference type="PANTHER" id="PTHR10237">
    <property type="entry name" value="DEFORMED EPIDERMAL AUTOREGULATORY FACTOR 1 HOMOLOG SUPPRESSIN"/>
    <property type="match status" value="1"/>
</dbReference>
<dbReference type="GO" id="GO:0008270">
    <property type="term" value="F:zinc ion binding"/>
    <property type="evidence" value="ECO:0007669"/>
    <property type="project" value="UniProtKB-KW"/>
</dbReference>
<dbReference type="AlphaFoldDB" id="A0A9P3FZQ4"/>
<evidence type="ECO:0000256" key="2">
    <source>
        <dbReference type="ARBA" id="ARBA00022771"/>
    </source>
</evidence>
<dbReference type="SUPFAM" id="SSF144232">
    <property type="entry name" value="HIT/MYND zinc finger-like"/>
    <property type="match status" value="1"/>
</dbReference>
<evidence type="ECO:0000256" key="3">
    <source>
        <dbReference type="ARBA" id="ARBA00022833"/>
    </source>
</evidence>
<dbReference type="Proteomes" id="UP000703269">
    <property type="component" value="Unassembled WGS sequence"/>
</dbReference>
<evidence type="ECO:0000256" key="1">
    <source>
        <dbReference type="ARBA" id="ARBA00022723"/>
    </source>
</evidence>
<dbReference type="GO" id="GO:0005634">
    <property type="term" value="C:nucleus"/>
    <property type="evidence" value="ECO:0007669"/>
    <property type="project" value="TreeGrafter"/>
</dbReference>